<protein>
    <submittedName>
        <fullName evidence="6">ATP-independent periplasmic protein-refolding chaperone</fullName>
    </submittedName>
</protein>
<dbReference type="Proteomes" id="UP000305202">
    <property type="component" value="Unassembled WGS sequence"/>
</dbReference>
<proteinExistence type="inferred from homology"/>
<keyword evidence="7" id="KW-1185">Reference proteome</keyword>
<evidence type="ECO:0000313" key="6">
    <source>
        <dbReference type="EMBL" id="TKI05600.1"/>
    </source>
</evidence>
<dbReference type="InterPro" id="IPR052211">
    <property type="entry name" value="Cpx_auxiliary_protein"/>
</dbReference>
<evidence type="ECO:0000313" key="7">
    <source>
        <dbReference type="Proteomes" id="UP000305202"/>
    </source>
</evidence>
<dbReference type="CDD" id="cd09916">
    <property type="entry name" value="CpxP_like"/>
    <property type="match status" value="1"/>
</dbReference>
<dbReference type="PANTHER" id="PTHR38102:SF1">
    <property type="entry name" value="PERIPLASMIC CHAPERONE SPY"/>
    <property type="match status" value="1"/>
</dbReference>
<accession>A0ABY2SJQ6</accession>
<dbReference type="Pfam" id="PF07813">
    <property type="entry name" value="LTXXQ"/>
    <property type="match status" value="1"/>
</dbReference>
<comment type="subcellular location">
    <subcellularLocation>
        <location evidence="1">Periplasm</location>
    </subcellularLocation>
</comment>
<dbReference type="RefSeq" id="WP_136990605.1">
    <property type="nucleotide sequence ID" value="NZ_SZPQ01000018.1"/>
</dbReference>
<feature type="chain" id="PRO_5047428921" evidence="5">
    <location>
        <begin position="24"/>
        <end position="160"/>
    </location>
</feature>
<gene>
    <name evidence="6" type="ORF">FCN80_13075</name>
</gene>
<dbReference type="Gene3D" id="1.20.120.1490">
    <property type="match status" value="1"/>
</dbReference>
<dbReference type="NCBIfam" id="NF007769">
    <property type="entry name" value="PRK10455.1"/>
    <property type="match status" value="1"/>
</dbReference>
<keyword evidence="4" id="KW-0574">Periplasm</keyword>
<feature type="signal peptide" evidence="5">
    <location>
        <begin position="1"/>
        <end position="23"/>
    </location>
</feature>
<name>A0ABY2SJQ6_9HYPH</name>
<evidence type="ECO:0000256" key="3">
    <source>
        <dbReference type="ARBA" id="ARBA00022729"/>
    </source>
</evidence>
<comment type="similarity">
    <text evidence="2">Belongs to the CpxP/Spy family.</text>
</comment>
<comment type="caution">
    <text evidence="6">The sequence shown here is derived from an EMBL/GenBank/DDBJ whole genome shotgun (WGS) entry which is preliminary data.</text>
</comment>
<keyword evidence="3 5" id="KW-0732">Signal</keyword>
<organism evidence="6 7">
    <name type="scientific">Martelella alba</name>
    <dbReference type="NCBI Taxonomy" id="2590451"/>
    <lineage>
        <taxon>Bacteria</taxon>
        <taxon>Pseudomonadati</taxon>
        <taxon>Pseudomonadota</taxon>
        <taxon>Alphaproteobacteria</taxon>
        <taxon>Hyphomicrobiales</taxon>
        <taxon>Aurantimonadaceae</taxon>
        <taxon>Martelella</taxon>
    </lineage>
</organism>
<dbReference type="PANTHER" id="PTHR38102">
    <property type="entry name" value="PERIPLASMIC CHAPERONE SPY"/>
    <property type="match status" value="1"/>
</dbReference>
<evidence type="ECO:0000256" key="2">
    <source>
        <dbReference type="ARBA" id="ARBA00008441"/>
    </source>
</evidence>
<evidence type="ECO:0000256" key="5">
    <source>
        <dbReference type="SAM" id="SignalP"/>
    </source>
</evidence>
<sequence length="160" mass="18007">MRKLTALAIASTLLLGGAQLASAADSTAAPSTNGQPAAGGMIRHHEHPGPMVDYMFKGLNLTTQQRQQMRDIFRESRKEIKMPSQTERQQMHDIIASDSFDSTKAQTFVNSISEEQNQRMLARLEMQNKMYNVLTPEQKQTFNTRFQQHSDKLAQRAAAK</sequence>
<evidence type="ECO:0000256" key="1">
    <source>
        <dbReference type="ARBA" id="ARBA00004418"/>
    </source>
</evidence>
<evidence type="ECO:0000256" key="4">
    <source>
        <dbReference type="ARBA" id="ARBA00022764"/>
    </source>
</evidence>
<reference evidence="6 7" key="1">
    <citation type="submission" date="2019-04" db="EMBL/GenBank/DDBJ databases">
        <authorList>
            <person name="Li M."/>
            <person name="Gao C."/>
        </authorList>
    </citation>
    <scope>NUCLEOTIDE SEQUENCE [LARGE SCALE GENOMIC DNA]</scope>
    <source>
        <strain evidence="6 7">BGMRC 2031</strain>
    </source>
</reference>
<dbReference type="InterPro" id="IPR012899">
    <property type="entry name" value="LTXXQ"/>
</dbReference>
<dbReference type="PIRSF" id="PIRSF034445">
    <property type="entry name" value="CpxP_Spy"/>
    <property type="match status" value="1"/>
</dbReference>
<dbReference type="EMBL" id="SZPQ01000018">
    <property type="protein sequence ID" value="TKI05600.1"/>
    <property type="molecule type" value="Genomic_DNA"/>
</dbReference>